<reference evidence="2 3" key="1">
    <citation type="submission" date="2023-11" db="EMBL/GenBank/DDBJ databases">
        <title>Draft genome sequence and annotation of the polyextremotolerant black yeast-like fungus Aureobasidium pullulans NRRL 62042.</title>
        <authorList>
            <person name="Dielentheis-Frenken M.R.E."/>
            <person name="Wibberg D."/>
            <person name="Blank L.M."/>
            <person name="Tiso T."/>
        </authorList>
    </citation>
    <scope>NUCLEOTIDE SEQUENCE [LARGE SCALE GENOMIC DNA]</scope>
    <source>
        <strain evidence="2 3">NRRL 62042</strain>
    </source>
</reference>
<proteinExistence type="predicted"/>
<keyword evidence="3" id="KW-1185">Reference proteome</keyword>
<feature type="compositionally biased region" description="Polar residues" evidence="1">
    <location>
        <begin position="29"/>
        <end position="40"/>
    </location>
</feature>
<feature type="compositionally biased region" description="Low complexity" evidence="1">
    <location>
        <begin position="119"/>
        <end position="128"/>
    </location>
</feature>
<protein>
    <submittedName>
        <fullName evidence="2">Uncharacterized protein</fullName>
    </submittedName>
</protein>
<evidence type="ECO:0000313" key="3">
    <source>
        <dbReference type="Proteomes" id="UP001341245"/>
    </source>
</evidence>
<dbReference type="EMBL" id="JASGXD010000012">
    <property type="protein sequence ID" value="KAK6002330.1"/>
    <property type="molecule type" value="Genomic_DNA"/>
</dbReference>
<dbReference type="Proteomes" id="UP001341245">
    <property type="component" value="Unassembled WGS sequence"/>
</dbReference>
<comment type="caution">
    <text evidence="2">The sequence shown here is derived from an EMBL/GenBank/DDBJ whole genome shotgun (WGS) entry which is preliminary data.</text>
</comment>
<organism evidence="2 3">
    <name type="scientific">Aureobasidium pullulans</name>
    <name type="common">Black yeast</name>
    <name type="synonym">Pullularia pullulans</name>
    <dbReference type="NCBI Taxonomy" id="5580"/>
    <lineage>
        <taxon>Eukaryota</taxon>
        <taxon>Fungi</taxon>
        <taxon>Dikarya</taxon>
        <taxon>Ascomycota</taxon>
        <taxon>Pezizomycotina</taxon>
        <taxon>Dothideomycetes</taxon>
        <taxon>Dothideomycetidae</taxon>
        <taxon>Dothideales</taxon>
        <taxon>Saccotheciaceae</taxon>
        <taxon>Aureobasidium</taxon>
    </lineage>
</organism>
<evidence type="ECO:0000256" key="1">
    <source>
        <dbReference type="SAM" id="MobiDB-lite"/>
    </source>
</evidence>
<feature type="region of interest" description="Disordered" evidence="1">
    <location>
        <begin position="1"/>
        <end position="163"/>
    </location>
</feature>
<sequence>MLVKLETPANVQQTHQHDSSEKFPVPLDTQMQDLQPTSLEKPNVPAVVQTQTPEKVERLAETQQTPQHNSSDKSEVLLVTQPQTVQPNPPEKPVTSAASETQPPQPTLSEKHEEPAAPPAQALQQNAPEKSEKPAESQQVTQHNLPEKPVEAQVQPDLQHVSS</sequence>
<accession>A0ABR0TEE5</accession>
<name>A0ABR0TEE5_AURPU</name>
<evidence type="ECO:0000313" key="2">
    <source>
        <dbReference type="EMBL" id="KAK6002330.1"/>
    </source>
</evidence>
<gene>
    <name evidence="2" type="ORF">QM012_001968</name>
</gene>